<organism evidence="6 7">
    <name type="scientific">Halarsenatibacter silvermanii</name>
    <dbReference type="NCBI Taxonomy" id="321763"/>
    <lineage>
        <taxon>Bacteria</taxon>
        <taxon>Bacillati</taxon>
        <taxon>Bacillota</taxon>
        <taxon>Clostridia</taxon>
        <taxon>Halanaerobiales</taxon>
        <taxon>Halarsenatibacteraceae</taxon>
        <taxon>Halarsenatibacter</taxon>
    </lineage>
</organism>
<dbReference type="SUPFAM" id="SSF46785">
    <property type="entry name" value="Winged helix' DNA-binding domain"/>
    <property type="match status" value="1"/>
</dbReference>
<dbReference type="InterPro" id="IPR047788">
    <property type="entry name" value="LysR-like_Sec_metab"/>
</dbReference>
<name>A0A1G9NHR4_9FIRM</name>
<keyword evidence="3 6" id="KW-0238">DNA-binding</keyword>
<dbReference type="OrthoDB" id="9785745at2"/>
<dbReference type="PANTHER" id="PTHR30126:SF64">
    <property type="entry name" value="HTH-TYPE TRANSCRIPTIONAL REGULATOR CITR"/>
    <property type="match status" value="1"/>
</dbReference>
<dbReference type="Gene3D" id="3.40.190.290">
    <property type="match status" value="1"/>
</dbReference>
<comment type="similarity">
    <text evidence="1">Belongs to the LysR transcriptional regulatory family.</text>
</comment>
<dbReference type="PRINTS" id="PR00039">
    <property type="entry name" value="HTHLYSR"/>
</dbReference>
<dbReference type="InterPro" id="IPR036388">
    <property type="entry name" value="WH-like_DNA-bd_sf"/>
</dbReference>
<dbReference type="AlphaFoldDB" id="A0A1G9NHR4"/>
<gene>
    <name evidence="6" type="ORF">SAMN04488692_11082</name>
</gene>
<dbReference type="InterPro" id="IPR000847">
    <property type="entry name" value="LysR_HTH_N"/>
</dbReference>
<dbReference type="PROSITE" id="PS50931">
    <property type="entry name" value="HTH_LYSR"/>
    <property type="match status" value="1"/>
</dbReference>
<proteinExistence type="inferred from homology"/>
<sequence>MNIKTLEIFVSLADLGSYSRVAAEMNLSQPAVSMQIKNLEEKMSAELVARKGRGVELTRTGRVFYRRVSELLREWEDVQLEIERLQESRLDEICIGASTIPSSHIIPELLSDFCRGYPEIKMTVRVGDSQDIIELLDDREIELAVIGKKPESIELEVMPLIKDELHLLVSRNDELFGRDSVSLKEILERKLLIREKGSATRRTMMNALREAGADRKDLDIRAVLETNEAIISAVEAGLGVSFISRLASNKALEWGRVGKINLDGVRMERNFYISHPPGRIQGTPLESFVRLARDFSR</sequence>
<dbReference type="FunFam" id="1.10.10.10:FF:000001">
    <property type="entry name" value="LysR family transcriptional regulator"/>
    <property type="match status" value="1"/>
</dbReference>
<dbReference type="Proteomes" id="UP000199476">
    <property type="component" value="Unassembled WGS sequence"/>
</dbReference>
<evidence type="ECO:0000259" key="5">
    <source>
        <dbReference type="PROSITE" id="PS50931"/>
    </source>
</evidence>
<feature type="domain" description="HTH lysR-type" evidence="5">
    <location>
        <begin position="1"/>
        <end position="58"/>
    </location>
</feature>
<dbReference type="Pfam" id="PF03466">
    <property type="entry name" value="LysR_substrate"/>
    <property type="match status" value="1"/>
</dbReference>
<dbReference type="Gene3D" id="1.10.10.10">
    <property type="entry name" value="Winged helix-like DNA-binding domain superfamily/Winged helix DNA-binding domain"/>
    <property type="match status" value="1"/>
</dbReference>
<dbReference type="Pfam" id="PF00126">
    <property type="entry name" value="HTH_1"/>
    <property type="match status" value="1"/>
</dbReference>
<dbReference type="PANTHER" id="PTHR30126">
    <property type="entry name" value="HTH-TYPE TRANSCRIPTIONAL REGULATOR"/>
    <property type="match status" value="1"/>
</dbReference>
<keyword evidence="7" id="KW-1185">Reference proteome</keyword>
<evidence type="ECO:0000313" key="6">
    <source>
        <dbReference type="EMBL" id="SDL86092.1"/>
    </source>
</evidence>
<reference evidence="6 7" key="1">
    <citation type="submission" date="2016-10" db="EMBL/GenBank/DDBJ databases">
        <authorList>
            <person name="de Groot N.N."/>
        </authorList>
    </citation>
    <scope>NUCLEOTIDE SEQUENCE [LARGE SCALE GENOMIC DNA]</scope>
    <source>
        <strain evidence="6 7">SLAS-1</strain>
    </source>
</reference>
<dbReference type="RefSeq" id="WP_089760061.1">
    <property type="nucleotide sequence ID" value="NZ_FNGO01000010.1"/>
</dbReference>
<keyword evidence="4" id="KW-0804">Transcription</keyword>
<dbReference type="NCBIfam" id="NF040786">
    <property type="entry name" value="LysR_Sec_metab"/>
    <property type="match status" value="1"/>
</dbReference>
<dbReference type="EMBL" id="FNGO01000010">
    <property type="protein sequence ID" value="SDL86092.1"/>
    <property type="molecule type" value="Genomic_DNA"/>
</dbReference>
<accession>A0A1G9NHR4</accession>
<evidence type="ECO:0000256" key="1">
    <source>
        <dbReference type="ARBA" id="ARBA00009437"/>
    </source>
</evidence>
<dbReference type="STRING" id="321763.SAMN04488692_11082"/>
<dbReference type="InterPro" id="IPR036390">
    <property type="entry name" value="WH_DNA-bd_sf"/>
</dbReference>
<evidence type="ECO:0000313" key="7">
    <source>
        <dbReference type="Proteomes" id="UP000199476"/>
    </source>
</evidence>
<dbReference type="InterPro" id="IPR005119">
    <property type="entry name" value="LysR_subst-bd"/>
</dbReference>
<keyword evidence="2" id="KW-0805">Transcription regulation</keyword>
<dbReference type="GO" id="GO:0000976">
    <property type="term" value="F:transcription cis-regulatory region binding"/>
    <property type="evidence" value="ECO:0007669"/>
    <property type="project" value="TreeGrafter"/>
</dbReference>
<dbReference type="GO" id="GO:0003700">
    <property type="term" value="F:DNA-binding transcription factor activity"/>
    <property type="evidence" value="ECO:0007669"/>
    <property type="project" value="InterPro"/>
</dbReference>
<evidence type="ECO:0000256" key="2">
    <source>
        <dbReference type="ARBA" id="ARBA00023015"/>
    </source>
</evidence>
<dbReference type="SUPFAM" id="SSF53850">
    <property type="entry name" value="Periplasmic binding protein-like II"/>
    <property type="match status" value="1"/>
</dbReference>
<evidence type="ECO:0000256" key="3">
    <source>
        <dbReference type="ARBA" id="ARBA00023125"/>
    </source>
</evidence>
<protein>
    <submittedName>
        <fullName evidence="6">DNA-binding transcriptional regulator, LysR family</fullName>
    </submittedName>
</protein>
<evidence type="ECO:0000256" key="4">
    <source>
        <dbReference type="ARBA" id="ARBA00023163"/>
    </source>
</evidence>